<protein>
    <submittedName>
        <fullName evidence="8">Permease of the drug/metabolite transporter (DMT) superfamily</fullName>
    </submittedName>
</protein>
<sequence>MRSENSPQWLVILAFLAIYIVWGTTYMAIAFGLKGFPPFVLTAFRGVIAGSILLIWCLARGEKLPGAATIGNASISGVLMLVGGTGLVTWAEQYVNSGYAAIIMATEPFFFLLLDKKEWGNYFSNKWVLGGLVIGFTGIVLFFHYTQATASETKDAGMLLTGNLVLLLGAILWVVGSLYAKYKLDHSHSNTLTTGLQLLAAGLFSGLIALFTGEWADFNITTVSLPAWGGLLYLITMGSLVAYMAFTWLITIRPPALVSTHTYVNPVVAILIGWAFANEQISLLQIIALLVILAGVLFTNIPNYKLAKG</sequence>
<feature type="domain" description="EamA" evidence="7">
    <location>
        <begin position="161"/>
        <end position="300"/>
    </location>
</feature>
<keyword evidence="4 6" id="KW-1133">Transmembrane helix</keyword>
<keyword evidence="5 6" id="KW-0472">Membrane</keyword>
<comment type="similarity">
    <text evidence="2">Belongs to the EamA transporter family.</text>
</comment>
<evidence type="ECO:0000259" key="7">
    <source>
        <dbReference type="Pfam" id="PF00892"/>
    </source>
</evidence>
<feature type="transmembrane region" description="Helical" evidence="6">
    <location>
        <begin position="257"/>
        <end position="277"/>
    </location>
</feature>
<feature type="domain" description="EamA" evidence="7">
    <location>
        <begin position="11"/>
        <end position="142"/>
    </location>
</feature>
<dbReference type="PANTHER" id="PTHR32322">
    <property type="entry name" value="INNER MEMBRANE TRANSPORTER"/>
    <property type="match status" value="1"/>
</dbReference>
<reference evidence="8 9" key="1">
    <citation type="submission" date="2016-10" db="EMBL/GenBank/DDBJ databases">
        <authorList>
            <person name="de Groot N.N."/>
        </authorList>
    </citation>
    <scope>NUCLEOTIDE SEQUENCE [LARGE SCALE GENOMIC DNA]</scope>
    <source>
        <strain evidence="8 9">DSM 21039</strain>
    </source>
</reference>
<evidence type="ECO:0000256" key="5">
    <source>
        <dbReference type="ARBA" id="ARBA00023136"/>
    </source>
</evidence>
<evidence type="ECO:0000256" key="3">
    <source>
        <dbReference type="ARBA" id="ARBA00022692"/>
    </source>
</evidence>
<feature type="transmembrane region" description="Helical" evidence="6">
    <location>
        <begin position="158"/>
        <end position="180"/>
    </location>
</feature>
<feature type="transmembrane region" description="Helical" evidence="6">
    <location>
        <begin position="283"/>
        <end position="301"/>
    </location>
</feature>
<evidence type="ECO:0000256" key="6">
    <source>
        <dbReference type="SAM" id="Phobius"/>
    </source>
</evidence>
<dbReference type="PANTHER" id="PTHR32322:SF2">
    <property type="entry name" value="EAMA DOMAIN-CONTAINING PROTEIN"/>
    <property type="match status" value="1"/>
</dbReference>
<dbReference type="InterPro" id="IPR000620">
    <property type="entry name" value="EamA_dom"/>
</dbReference>
<keyword evidence="3 6" id="KW-0812">Transmembrane</keyword>
<name>A0A1H8F3M4_9BACT</name>
<gene>
    <name evidence="8" type="ORF">SAMN04488505_10987</name>
</gene>
<dbReference type="EMBL" id="FOBB01000009">
    <property type="protein sequence ID" value="SEN25608.1"/>
    <property type="molecule type" value="Genomic_DNA"/>
</dbReference>
<dbReference type="Pfam" id="PF00892">
    <property type="entry name" value="EamA"/>
    <property type="match status" value="2"/>
</dbReference>
<feature type="transmembrane region" description="Helical" evidence="6">
    <location>
        <begin position="9"/>
        <end position="33"/>
    </location>
</feature>
<dbReference type="SUPFAM" id="SSF103481">
    <property type="entry name" value="Multidrug resistance efflux transporter EmrE"/>
    <property type="match status" value="2"/>
</dbReference>
<evidence type="ECO:0000313" key="9">
    <source>
        <dbReference type="Proteomes" id="UP000198984"/>
    </source>
</evidence>
<feature type="transmembrane region" description="Helical" evidence="6">
    <location>
        <begin position="127"/>
        <end position="146"/>
    </location>
</feature>
<evidence type="ECO:0000313" key="8">
    <source>
        <dbReference type="EMBL" id="SEN25608.1"/>
    </source>
</evidence>
<feature type="transmembrane region" description="Helical" evidence="6">
    <location>
        <begin position="70"/>
        <end position="91"/>
    </location>
</feature>
<dbReference type="AlphaFoldDB" id="A0A1H8F3M4"/>
<feature type="transmembrane region" description="Helical" evidence="6">
    <location>
        <begin position="97"/>
        <end position="115"/>
    </location>
</feature>
<comment type="subcellular location">
    <subcellularLocation>
        <location evidence="1">Membrane</location>
        <topology evidence="1">Multi-pass membrane protein</topology>
    </subcellularLocation>
</comment>
<dbReference type="OrthoDB" id="9812547at2"/>
<dbReference type="STRING" id="573321.SAMN04488505_10987"/>
<feature type="transmembrane region" description="Helical" evidence="6">
    <location>
        <begin position="231"/>
        <end position="250"/>
    </location>
</feature>
<evidence type="ECO:0000256" key="1">
    <source>
        <dbReference type="ARBA" id="ARBA00004141"/>
    </source>
</evidence>
<dbReference type="GO" id="GO:0016020">
    <property type="term" value="C:membrane"/>
    <property type="evidence" value="ECO:0007669"/>
    <property type="project" value="UniProtKB-SubCell"/>
</dbReference>
<feature type="transmembrane region" description="Helical" evidence="6">
    <location>
        <begin position="192"/>
        <end position="211"/>
    </location>
</feature>
<dbReference type="InterPro" id="IPR037185">
    <property type="entry name" value="EmrE-like"/>
</dbReference>
<dbReference type="InterPro" id="IPR050638">
    <property type="entry name" value="AA-Vitamin_Transporters"/>
</dbReference>
<dbReference type="RefSeq" id="WP_089919172.1">
    <property type="nucleotide sequence ID" value="NZ_FOBB01000009.1"/>
</dbReference>
<organism evidence="8 9">
    <name type="scientific">Chitinophaga rupis</name>
    <dbReference type="NCBI Taxonomy" id="573321"/>
    <lineage>
        <taxon>Bacteria</taxon>
        <taxon>Pseudomonadati</taxon>
        <taxon>Bacteroidota</taxon>
        <taxon>Chitinophagia</taxon>
        <taxon>Chitinophagales</taxon>
        <taxon>Chitinophagaceae</taxon>
        <taxon>Chitinophaga</taxon>
    </lineage>
</organism>
<proteinExistence type="inferred from homology"/>
<feature type="transmembrane region" description="Helical" evidence="6">
    <location>
        <begin position="39"/>
        <end position="58"/>
    </location>
</feature>
<dbReference type="Proteomes" id="UP000198984">
    <property type="component" value="Unassembled WGS sequence"/>
</dbReference>
<evidence type="ECO:0000256" key="4">
    <source>
        <dbReference type="ARBA" id="ARBA00022989"/>
    </source>
</evidence>
<evidence type="ECO:0000256" key="2">
    <source>
        <dbReference type="ARBA" id="ARBA00007362"/>
    </source>
</evidence>
<accession>A0A1H8F3M4</accession>
<keyword evidence="9" id="KW-1185">Reference proteome</keyword>